<dbReference type="PROSITE" id="PS51755">
    <property type="entry name" value="OMPR_PHOB"/>
    <property type="match status" value="1"/>
</dbReference>
<comment type="caution">
    <text evidence="10">The sequence shown here is derived from an EMBL/GenBank/DDBJ whole genome shotgun (WGS) entry which is preliminary data.</text>
</comment>
<dbReference type="InterPro" id="IPR001867">
    <property type="entry name" value="OmpR/PhoB-type_DNA-bd"/>
</dbReference>
<feature type="DNA-binding region" description="OmpR/PhoB-type" evidence="7">
    <location>
        <begin position="132"/>
        <end position="226"/>
    </location>
</feature>
<keyword evidence="2" id="KW-0902">Two-component regulatory system</keyword>
<dbReference type="RefSeq" id="WP_066358930.1">
    <property type="nucleotide sequence ID" value="NZ_JAMXDV010000004.1"/>
</dbReference>
<accession>A0A2S9SM97</accession>
<keyword evidence="5" id="KW-0804">Transcription</keyword>
<dbReference type="EMBL" id="NXGD01000002">
    <property type="protein sequence ID" value="PRN01240.1"/>
    <property type="molecule type" value="Genomic_DNA"/>
</dbReference>
<evidence type="ECO:0000256" key="5">
    <source>
        <dbReference type="ARBA" id="ARBA00023163"/>
    </source>
</evidence>
<feature type="domain" description="Response regulatory" evidence="8">
    <location>
        <begin position="12"/>
        <end position="126"/>
    </location>
</feature>
<gene>
    <name evidence="11" type="ORF">CJ668_01890</name>
    <name evidence="10" type="ORF">CJ669_06905</name>
</gene>
<evidence type="ECO:0000313" key="10">
    <source>
        <dbReference type="EMBL" id="PRM87683.1"/>
    </source>
</evidence>
<dbReference type="CDD" id="cd00383">
    <property type="entry name" value="trans_reg_C"/>
    <property type="match status" value="1"/>
</dbReference>
<evidence type="ECO:0000256" key="3">
    <source>
        <dbReference type="ARBA" id="ARBA00023015"/>
    </source>
</evidence>
<dbReference type="SUPFAM" id="SSF52172">
    <property type="entry name" value="CheY-like"/>
    <property type="match status" value="1"/>
</dbReference>
<evidence type="ECO:0000256" key="7">
    <source>
        <dbReference type="PROSITE-ProRule" id="PRU01091"/>
    </source>
</evidence>
<evidence type="ECO:0000259" key="8">
    <source>
        <dbReference type="PROSITE" id="PS50110"/>
    </source>
</evidence>
<protein>
    <submittedName>
        <fullName evidence="10">DNA-binding response regulator</fullName>
    </submittedName>
</protein>
<dbReference type="InterPro" id="IPR001789">
    <property type="entry name" value="Sig_transdc_resp-reg_receiver"/>
</dbReference>
<reference evidence="12 13" key="1">
    <citation type="submission" date="2017-09" db="EMBL/GenBank/DDBJ databases">
        <title>Reassesment of A. cryaerophilus.</title>
        <authorList>
            <person name="Perez-Cataluna A."/>
            <person name="Collado L."/>
            <person name="Salgado O."/>
            <person name="Lefinanco V."/>
            <person name="Figueras M.J."/>
        </authorList>
    </citation>
    <scope>NUCLEOTIDE SEQUENCE [LARGE SCALE GENOMIC DNA]</scope>
    <source>
        <strain evidence="11 12">LMG 10229</strain>
        <strain evidence="10 13">LMG 9861</strain>
    </source>
</reference>
<dbReference type="InterPro" id="IPR011006">
    <property type="entry name" value="CheY-like_superfamily"/>
</dbReference>
<keyword evidence="3" id="KW-0805">Transcription regulation</keyword>
<dbReference type="Proteomes" id="UP000239065">
    <property type="component" value="Unassembled WGS sequence"/>
</dbReference>
<dbReference type="Gene3D" id="1.10.10.10">
    <property type="entry name" value="Winged helix-like DNA-binding domain superfamily/Winged helix DNA-binding domain"/>
    <property type="match status" value="1"/>
</dbReference>
<dbReference type="PROSITE" id="PS50110">
    <property type="entry name" value="RESPONSE_REGULATORY"/>
    <property type="match status" value="1"/>
</dbReference>
<dbReference type="GO" id="GO:0000976">
    <property type="term" value="F:transcription cis-regulatory region binding"/>
    <property type="evidence" value="ECO:0007669"/>
    <property type="project" value="TreeGrafter"/>
</dbReference>
<keyword evidence="4 7" id="KW-0238">DNA-binding</keyword>
<dbReference type="SMART" id="SM00448">
    <property type="entry name" value="REC"/>
    <property type="match status" value="1"/>
</dbReference>
<dbReference type="GO" id="GO:0006355">
    <property type="term" value="P:regulation of DNA-templated transcription"/>
    <property type="evidence" value="ECO:0007669"/>
    <property type="project" value="InterPro"/>
</dbReference>
<dbReference type="EMBL" id="NXGJ01000007">
    <property type="protein sequence ID" value="PRM87683.1"/>
    <property type="molecule type" value="Genomic_DNA"/>
</dbReference>
<organism evidence="10 13">
    <name type="scientific">Aliarcobacter cryaerophilus</name>
    <dbReference type="NCBI Taxonomy" id="28198"/>
    <lineage>
        <taxon>Bacteria</taxon>
        <taxon>Pseudomonadati</taxon>
        <taxon>Campylobacterota</taxon>
        <taxon>Epsilonproteobacteria</taxon>
        <taxon>Campylobacterales</taxon>
        <taxon>Arcobacteraceae</taxon>
        <taxon>Aliarcobacter</taxon>
    </lineage>
</organism>
<evidence type="ECO:0000256" key="6">
    <source>
        <dbReference type="PROSITE-ProRule" id="PRU00169"/>
    </source>
</evidence>
<dbReference type="AlphaFoldDB" id="A0A2S9SM97"/>
<dbReference type="PANTHER" id="PTHR48111">
    <property type="entry name" value="REGULATOR OF RPOS"/>
    <property type="match status" value="1"/>
</dbReference>
<dbReference type="Gene3D" id="3.40.50.2300">
    <property type="match status" value="1"/>
</dbReference>
<feature type="domain" description="OmpR/PhoB-type" evidence="9">
    <location>
        <begin position="132"/>
        <end position="226"/>
    </location>
</feature>
<dbReference type="GO" id="GO:0005829">
    <property type="term" value="C:cytosol"/>
    <property type="evidence" value="ECO:0007669"/>
    <property type="project" value="TreeGrafter"/>
</dbReference>
<feature type="modified residue" description="4-aspartylphosphate" evidence="6">
    <location>
        <position position="61"/>
    </location>
</feature>
<sequence length="226" mass="26826">MNNLLKKLKAFTILYVEDDRGIRENFEEILKHYFKEVFVAKNSKEAYEKYLLEKPDLLMTDIKMENESGIDLIKKIRENDKDIKIVITSAYTNLDYLLEATELNLIKYIVKPITNAKLIEAFESFLKSNTNQKIYMLKDNWYFNSQKSIISNDKEEFVLTKKEILFLELLISKKSVISYEEIFNHICDDNILMSQNAMRQFIKNLRKKLPLNYLKNIQGVGYYIET</sequence>
<proteinExistence type="predicted"/>
<dbReference type="InterPro" id="IPR039420">
    <property type="entry name" value="WalR-like"/>
</dbReference>
<evidence type="ECO:0000256" key="2">
    <source>
        <dbReference type="ARBA" id="ARBA00023012"/>
    </source>
</evidence>
<dbReference type="Proteomes" id="UP000238811">
    <property type="component" value="Unassembled WGS sequence"/>
</dbReference>
<keyword evidence="1 6" id="KW-0597">Phosphoprotein</keyword>
<evidence type="ECO:0000313" key="13">
    <source>
        <dbReference type="Proteomes" id="UP000239065"/>
    </source>
</evidence>
<dbReference type="InterPro" id="IPR036388">
    <property type="entry name" value="WH-like_DNA-bd_sf"/>
</dbReference>
<evidence type="ECO:0000256" key="4">
    <source>
        <dbReference type="ARBA" id="ARBA00023125"/>
    </source>
</evidence>
<dbReference type="GO" id="GO:0032993">
    <property type="term" value="C:protein-DNA complex"/>
    <property type="evidence" value="ECO:0007669"/>
    <property type="project" value="TreeGrafter"/>
</dbReference>
<evidence type="ECO:0000259" key="9">
    <source>
        <dbReference type="PROSITE" id="PS51755"/>
    </source>
</evidence>
<evidence type="ECO:0000313" key="12">
    <source>
        <dbReference type="Proteomes" id="UP000238811"/>
    </source>
</evidence>
<dbReference type="GO" id="GO:0000156">
    <property type="term" value="F:phosphorelay response regulator activity"/>
    <property type="evidence" value="ECO:0007669"/>
    <property type="project" value="TreeGrafter"/>
</dbReference>
<dbReference type="SMART" id="SM00862">
    <property type="entry name" value="Trans_reg_C"/>
    <property type="match status" value="1"/>
</dbReference>
<dbReference type="Pfam" id="PF00072">
    <property type="entry name" value="Response_reg"/>
    <property type="match status" value="1"/>
</dbReference>
<dbReference type="PANTHER" id="PTHR48111:SF1">
    <property type="entry name" value="TWO-COMPONENT RESPONSE REGULATOR ORR33"/>
    <property type="match status" value="1"/>
</dbReference>
<dbReference type="Pfam" id="PF00486">
    <property type="entry name" value="Trans_reg_C"/>
    <property type="match status" value="1"/>
</dbReference>
<name>A0A2S9SM97_9BACT</name>
<evidence type="ECO:0000256" key="1">
    <source>
        <dbReference type="ARBA" id="ARBA00022553"/>
    </source>
</evidence>
<evidence type="ECO:0000313" key="11">
    <source>
        <dbReference type="EMBL" id="PRN01240.1"/>
    </source>
</evidence>